<dbReference type="GO" id="GO:0005634">
    <property type="term" value="C:nucleus"/>
    <property type="evidence" value="ECO:0007669"/>
    <property type="project" value="TreeGrafter"/>
</dbReference>
<reference evidence="8 9" key="1">
    <citation type="submission" date="2016-07" db="EMBL/GenBank/DDBJ databases">
        <title>Pervasive Adenine N6-methylation of Active Genes in Fungi.</title>
        <authorList>
            <consortium name="DOE Joint Genome Institute"/>
            <person name="Mondo S.J."/>
            <person name="Dannebaum R.O."/>
            <person name="Kuo R.C."/>
            <person name="Labutti K."/>
            <person name="Haridas S."/>
            <person name="Kuo A."/>
            <person name="Salamov A."/>
            <person name="Ahrendt S.R."/>
            <person name="Lipzen A."/>
            <person name="Sullivan W."/>
            <person name="Andreopoulos W.B."/>
            <person name="Clum A."/>
            <person name="Lindquist E."/>
            <person name="Daum C."/>
            <person name="Ramamoorthy G.K."/>
            <person name="Gryganskyi A."/>
            <person name="Culley D."/>
            <person name="Magnuson J.K."/>
            <person name="James T.Y."/>
            <person name="O'Malley M.A."/>
            <person name="Stajich J.E."/>
            <person name="Spatafora J.W."/>
            <person name="Visel A."/>
            <person name="Grigoriev I.V."/>
        </authorList>
    </citation>
    <scope>NUCLEOTIDE SEQUENCE [LARGE SCALE GENOMIC DNA]</scope>
    <source>
        <strain evidence="8 9">12-1054</strain>
    </source>
</reference>
<evidence type="ECO:0000256" key="4">
    <source>
        <dbReference type="ARBA" id="ARBA00023163"/>
    </source>
</evidence>
<dbReference type="SMART" id="SM00530">
    <property type="entry name" value="HTH_XRE"/>
    <property type="match status" value="1"/>
</dbReference>
<organism evidence="8 9">
    <name type="scientific">Protomyces lactucae-debilis</name>
    <dbReference type="NCBI Taxonomy" id="2754530"/>
    <lineage>
        <taxon>Eukaryota</taxon>
        <taxon>Fungi</taxon>
        <taxon>Dikarya</taxon>
        <taxon>Ascomycota</taxon>
        <taxon>Taphrinomycotina</taxon>
        <taxon>Taphrinomycetes</taxon>
        <taxon>Taphrinales</taxon>
        <taxon>Protomycetaceae</taxon>
        <taxon>Protomyces</taxon>
    </lineage>
</organism>
<dbReference type="InterPro" id="IPR010982">
    <property type="entry name" value="Lambda_DNA-bd_dom_sf"/>
</dbReference>
<dbReference type="InterPro" id="IPR013729">
    <property type="entry name" value="MBF1_N"/>
</dbReference>
<evidence type="ECO:0000313" key="9">
    <source>
        <dbReference type="Proteomes" id="UP000193685"/>
    </source>
</evidence>
<evidence type="ECO:0000256" key="1">
    <source>
        <dbReference type="ARBA" id="ARBA00009802"/>
    </source>
</evidence>
<dbReference type="OrthoDB" id="10253401at2759"/>
<dbReference type="Pfam" id="PF01381">
    <property type="entry name" value="HTH_3"/>
    <property type="match status" value="1"/>
</dbReference>
<gene>
    <name evidence="8" type="ORF">BCR37DRAFT_343959</name>
</gene>
<dbReference type="EMBL" id="MCFI01000003">
    <property type="protein sequence ID" value="ORY86398.1"/>
    <property type="molecule type" value="Genomic_DNA"/>
</dbReference>
<dbReference type="PANTHER" id="PTHR10245:SF15">
    <property type="entry name" value="ENDOTHELIAL DIFFERENTIATION-RELATED FACTOR 1"/>
    <property type="match status" value="1"/>
</dbReference>
<evidence type="ECO:0000256" key="2">
    <source>
        <dbReference type="ARBA" id="ARBA00023015"/>
    </source>
</evidence>
<keyword evidence="3" id="KW-0238">DNA-binding</keyword>
<evidence type="ECO:0000313" key="8">
    <source>
        <dbReference type="EMBL" id="ORY86398.1"/>
    </source>
</evidence>
<dbReference type="GeneID" id="63784136"/>
<accession>A0A1Y2FR01</accession>
<dbReference type="Gene3D" id="1.10.260.40">
    <property type="entry name" value="lambda repressor-like DNA-binding domains"/>
    <property type="match status" value="1"/>
</dbReference>
<proteinExistence type="inferred from homology"/>
<dbReference type="AlphaFoldDB" id="A0A1Y2FR01"/>
<dbReference type="Proteomes" id="UP000193685">
    <property type="component" value="Unassembled WGS sequence"/>
</dbReference>
<dbReference type="GO" id="GO:0003677">
    <property type="term" value="F:DNA binding"/>
    <property type="evidence" value="ECO:0007669"/>
    <property type="project" value="UniProtKB-KW"/>
</dbReference>
<evidence type="ECO:0000259" key="7">
    <source>
        <dbReference type="PROSITE" id="PS50943"/>
    </source>
</evidence>
<feature type="compositionally biased region" description="Basic and acidic residues" evidence="6">
    <location>
        <begin position="39"/>
        <end position="76"/>
    </location>
</feature>
<dbReference type="PROSITE" id="PS50943">
    <property type="entry name" value="HTH_CROC1"/>
    <property type="match status" value="1"/>
</dbReference>
<keyword evidence="2" id="KW-0805">Transcription regulation</keyword>
<keyword evidence="9" id="KW-1185">Reference proteome</keyword>
<dbReference type="CDD" id="cd00093">
    <property type="entry name" value="HTH_XRE"/>
    <property type="match status" value="1"/>
</dbReference>
<keyword evidence="4" id="KW-0804">Transcription</keyword>
<feature type="region of interest" description="Disordered" evidence="6">
    <location>
        <begin position="1"/>
        <end position="76"/>
    </location>
</feature>
<comment type="function">
    <text evidence="5">Transcriptional coactivator that stimulates GCN4-dependent transcriptional activity by bridging the DNA-binding region of GCN4 and TBP (SPT15), thereby recruiting TBP to GCN4-bound promoters. Involved in induction of the ribosome quality control (RQC) pathway; a pathway that degrades nascent peptide chains during problematic translation. Required to prevent stalled ribosomes from frameshifting.</text>
</comment>
<dbReference type="PANTHER" id="PTHR10245">
    <property type="entry name" value="ENDOTHELIAL DIFFERENTIATION-RELATED FACTOR 1 MULTIPROTEIN BRIDGING FACTOR 1"/>
    <property type="match status" value="1"/>
</dbReference>
<sequence length="146" mass="15614">MENQFEQVIIGKSAGARTGVARTQGEKNAAARSGAVVGTEKKYANVNANHKDTEGQKLAKIDRDDEPAPPKKLEPEIGKTIAKARMDKGLKQADLAKTVNEKATVINDYEQARAIPSQAVLGKLERALGVKLRGKDIGMPLGGPKK</sequence>
<evidence type="ECO:0000256" key="5">
    <source>
        <dbReference type="ARBA" id="ARBA00035107"/>
    </source>
</evidence>
<feature type="domain" description="HTH cro/C1-type" evidence="7">
    <location>
        <begin position="81"/>
        <end position="135"/>
    </location>
</feature>
<evidence type="ECO:0000256" key="3">
    <source>
        <dbReference type="ARBA" id="ARBA00023125"/>
    </source>
</evidence>
<dbReference type="SUPFAM" id="SSF47413">
    <property type="entry name" value="lambda repressor-like DNA-binding domains"/>
    <property type="match status" value="1"/>
</dbReference>
<comment type="similarity">
    <text evidence="1">Belongs to the MBF1 family.</text>
</comment>
<comment type="caution">
    <text evidence="8">The sequence shown here is derived from an EMBL/GenBank/DDBJ whole genome shotgun (WGS) entry which is preliminary data.</text>
</comment>
<dbReference type="RefSeq" id="XP_040727580.1">
    <property type="nucleotide sequence ID" value="XM_040867537.1"/>
</dbReference>
<evidence type="ECO:0000256" key="6">
    <source>
        <dbReference type="SAM" id="MobiDB-lite"/>
    </source>
</evidence>
<name>A0A1Y2FR01_PROLT</name>
<dbReference type="STRING" id="56484.A0A1Y2FR01"/>
<dbReference type="InterPro" id="IPR001387">
    <property type="entry name" value="Cro/C1-type_HTH"/>
</dbReference>
<protein>
    <submittedName>
        <fullName evidence="8">Multi protein bridging factor 1-domain-containing protein</fullName>
    </submittedName>
</protein>
<dbReference type="OMA" id="KAVPNQM"/>
<dbReference type="Pfam" id="PF08523">
    <property type="entry name" value="MBF1"/>
    <property type="match status" value="1"/>
</dbReference>